<dbReference type="PROSITE" id="PS51257">
    <property type="entry name" value="PROKAR_LIPOPROTEIN"/>
    <property type="match status" value="1"/>
</dbReference>
<comment type="caution">
    <text evidence="2">The sequence shown here is derived from an EMBL/GenBank/DDBJ whole genome shotgun (WGS) entry which is preliminary data.</text>
</comment>
<feature type="chain" id="PRO_5001472094" description="Lipoprotein" evidence="1">
    <location>
        <begin position="24"/>
        <end position="228"/>
    </location>
</feature>
<gene>
    <name evidence="2" type="ORF">BG55_19080</name>
</gene>
<keyword evidence="1" id="KW-0732">Signal</keyword>
<dbReference type="PATRIC" id="fig|69222.5.peg.3897"/>
<reference evidence="2 3" key="1">
    <citation type="submission" date="2014-02" db="EMBL/GenBank/DDBJ databases">
        <title>Draft genome of Erwinia mallotivora strain BT-MARDI, a papaya dieback pathogen.</title>
        <authorList>
            <person name="Redzuan R."/>
            <person name="Abu Bakar N."/>
            <person name="Badrun R."/>
            <person name="Mohd Raih M.F."/>
            <person name="Rozano L."/>
            <person name="Mat Amin N."/>
        </authorList>
    </citation>
    <scope>NUCLEOTIDE SEQUENCE [LARGE SCALE GENOMIC DNA]</scope>
    <source>
        <strain evidence="2 3">BT-MARDI</strain>
    </source>
</reference>
<protein>
    <recommendedName>
        <fullName evidence="4">Lipoprotein</fullName>
    </recommendedName>
</protein>
<evidence type="ECO:0000313" key="2">
    <source>
        <dbReference type="EMBL" id="EXU74126.1"/>
    </source>
</evidence>
<dbReference type="AlphaFoldDB" id="A0A014LX09"/>
<evidence type="ECO:0000313" key="3">
    <source>
        <dbReference type="Proteomes" id="UP000019918"/>
    </source>
</evidence>
<dbReference type="EMBL" id="JFHN01000066">
    <property type="protein sequence ID" value="EXU74126.1"/>
    <property type="molecule type" value="Genomic_DNA"/>
</dbReference>
<feature type="signal peptide" evidence="1">
    <location>
        <begin position="1"/>
        <end position="23"/>
    </location>
</feature>
<accession>A0A014LX09</accession>
<dbReference type="Proteomes" id="UP000019918">
    <property type="component" value="Unassembled WGS sequence"/>
</dbReference>
<organism evidence="2 3">
    <name type="scientific">Erwinia mallotivora</name>
    <dbReference type="NCBI Taxonomy" id="69222"/>
    <lineage>
        <taxon>Bacteria</taxon>
        <taxon>Pseudomonadati</taxon>
        <taxon>Pseudomonadota</taxon>
        <taxon>Gammaproteobacteria</taxon>
        <taxon>Enterobacterales</taxon>
        <taxon>Erwiniaceae</taxon>
        <taxon>Erwinia</taxon>
    </lineage>
</organism>
<proteinExistence type="predicted"/>
<keyword evidence="3" id="KW-1185">Reference proteome</keyword>
<evidence type="ECO:0000256" key="1">
    <source>
        <dbReference type="SAM" id="SignalP"/>
    </source>
</evidence>
<evidence type="ECO:0008006" key="4">
    <source>
        <dbReference type="Google" id="ProtNLM"/>
    </source>
</evidence>
<name>A0A014LX09_9GAMM</name>
<sequence>MKINMNRLVITGVLSLAFLTGCAGKNNAHKVQAASGSSLDVSSTFVSTDMNNNHYPDIKLRVVSPVTTGAMVGLSVMTAVLGGGIGSATFDKNQYKGTSVDTMPEPTSGYFSPRAEVKIKHWLDKNGNGYVWTQPLYIAAAQWSLIYTDMSASNSNYDLTWRVVFYKRPEGGNILSAYIISECSPTHVTAPLNDWKANNYARVTLETQKMMDACLLELENQLPRLLKK</sequence>